<proteinExistence type="predicted"/>
<organism evidence="2 3">
    <name type="scientific">Adineta ricciae</name>
    <name type="common">Rotifer</name>
    <dbReference type="NCBI Taxonomy" id="249248"/>
    <lineage>
        <taxon>Eukaryota</taxon>
        <taxon>Metazoa</taxon>
        <taxon>Spiralia</taxon>
        <taxon>Gnathifera</taxon>
        <taxon>Rotifera</taxon>
        <taxon>Eurotatoria</taxon>
        <taxon>Bdelloidea</taxon>
        <taxon>Adinetida</taxon>
        <taxon>Adinetidae</taxon>
        <taxon>Adineta</taxon>
    </lineage>
</organism>
<dbReference type="AlphaFoldDB" id="A0A813MT45"/>
<comment type="caution">
    <text evidence="2">The sequence shown here is derived from an EMBL/GenBank/DDBJ whole genome shotgun (WGS) entry which is preliminary data.</text>
</comment>
<keyword evidence="1" id="KW-1133">Transmembrane helix</keyword>
<dbReference type="OrthoDB" id="10044693at2759"/>
<feature type="transmembrane region" description="Helical" evidence="1">
    <location>
        <begin position="47"/>
        <end position="67"/>
    </location>
</feature>
<feature type="transmembrane region" description="Helical" evidence="1">
    <location>
        <begin position="104"/>
        <end position="129"/>
    </location>
</feature>
<dbReference type="EMBL" id="CAJNOJ010000002">
    <property type="protein sequence ID" value="CAF0728960.1"/>
    <property type="molecule type" value="Genomic_DNA"/>
</dbReference>
<feature type="transmembrane region" description="Helical" evidence="1">
    <location>
        <begin position="21"/>
        <end position="42"/>
    </location>
</feature>
<keyword evidence="1" id="KW-0472">Membrane</keyword>
<accession>A0A813MT45</accession>
<reference evidence="2" key="1">
    <citation type="submission" date="2021-02" db="EMBL/GenBank/DDBJ databases">
        <authorList>
            <person name="Nowell W R."/>
        </authorList>
    </citation>
    <scope>NUCLEOTIDE SEQUENCE</scope>
</reference>
<protein>
    <submittedName>
        <fullName evidence="2">Uncharacterized protein</fullName>
    </submittedName>
</protein>
<evidence type="ECO:0000256" key="1">
    <source>
        <dbReference type="SAM" id="Phobius"/>
    </source>
</evidence>
<name>A0A813MT45_ADIRI</name>
<evidence type="ECO:0000313" key="3">
    <source>
        <dbReference type="Proteomes" id="UP000663852"/>
    </source>
</evidence>
<evidence type="ECO:0000313" key="2">
    <source>
        <dbReference type="EMBL" id="CAF0728960.1"/>
    </source>
</evidence>
<keyword evidence="1" id="KW-0812">Transmembrane</keyword>
<sequence>MHTVHFVNIFRFVLFLHRKEAIILTGYTLNYFASLDCLLLILMMNSFITTVSGLLITYLTVLTTIIYGESIHGVPLTKDEATALTRDKFGRVEPDSLMNGFFPVWAVIQLILGGIFIVVFLLGVLCYCLGFREKKPEPVTDGEDQTKENLYTKK</sequence>
<dbReference type="Proteomes" id="UP000663852">
    <property type="component" value="Unassembled WGS sequence"/>
</dbReference>
<gene>
    <name evidence="2" type="ORF">EDS130_LOCUS952</name>
</gene>